<reference evidence="2 3" key="1">
    <citation type="journal article" date="2014" name="Int. J. Syst. Evol. Microbiol.">
        <title>Methanobacterium paludis sp. nov. and a novel strain of Methanobacterium lacus isolated from northern peatlands.</title>
        <authorList>
            <person name="Cadillo-Quiroz H."/>
            <person name="Brauer S.L."/>
            <person name="Goodson N."/>
            <person name="Yavitt J.B."/>
            <person name="Zinder S.H."/>
        </authorList>
    </citation>
    <scope>NUCLEOTIDE SEQUENCE [LARGE SCALE GENOMIC DNA]</scope>
    <source>
        <strain evidence="3">DSM 25820 / JCM 18151 / SWAN1</strain>
    </source>
</reference>
<dbReference type="OrthoDB" id="76153at2157"/>
<evidence type="ECO:0000313" key="2">
    <source>
        <dbReference type="EMBL" id="AEG18006.1"/>
    </source>
</evidence>
<dbReference type="GeneID" id="10668484"/>
<dbReference type="AlphaFoldDB" id="F6D366"/>
<feature type="domain" description="Putative zinc-ribbon" evidence="1">
    <location>
        <begin position="4"/>
        <end position="24"/>
    </location>
</feature>
<proteinExistence type="predicted"/>
<protein>
    <recommendedName>
        <fullName evidence="1">Putative zinc-ribbon domain-containing protein</fullName>
    </recommendedName>
</protein>
<dbReference type="KEGG" id="mew:MSWAN_0982"/>
<sequence length="100" mass="11378">MPLKCPKCGNYLDDDETVCPNCGEEEGFEDREYCGLDQDESVFADYDDDIYSCEYEDLKELNEDLDDFEEDGLEDDHHKGYDSLKKVTASGAAVQNSKKN</sequence>
<accession>F6D366</accession>
<dbReference type="Pfam" id="PF13248">
    <property type="entry name" value="Zn_ribbon_3"/>
    <property type="match status" value="1"/>
</dbReference>
<dbReference type="RefSeq" id="WP_013825508.1">
    <property type="nucleotide sequence ID" value="NC_015574.1"/>
</dbReference>
<dbReference type="Proteomes" id="UP000009231">
    <property type="component" value="Chromosome"/>
</dbReference>
<gene>
    <name evidence="2" type="ordered locus">MSWAN_0982</name>
</gene>
<keyword evidence="3" id="KW-1185">Reference proteome</keyword>
<dbReference type="HOGENOM" id="CLU_2299374_0_0_2"/>
<dbReference type="InterPro" id="IPR059113">
    <property type="entry name" value="Znf_ribbon"/>
</dbReference>
<evidence type="ECO:0000259" key="1">
    <source>
        <dbReference type="Pfam" id="PF13248"/>
    </source>
</evidence>
<organism evidence="2 3">
    <name type="scientific">Methanobacterium paludis (strain DSM 25820 / JCM 18151 / SWAN1)</name>
    <dbReference type="NCBI Taxonomy" id="868131"/>
    <lineage>
        <taxon>Archaea</taxon>
        <taxon>Methanobacteriati</taxon>
        <taxon>Methanobacteriota</taxon>
        <taxon>Methanomada group</taxon>
        <taxon>Methanobacteria</taxon>
        <taxon>Methanobacteriales</taxon>
        <taxon>Methanobacteriaceae</taxon>
        <taxon>Methanobacterium</taxon>
    </lineage>
</organism>
<dbReference type="EMBL" id="CP002772">
    <property type="protein sequence ID" value="AEG18006.1"/>
    <property type="molecule type" value="Genomic_DNA"/>
</dbReference>
<name>F6D366_METPW</name>
<evidence type="ECO:0000313" key="3">
    <source>
        <dbReference type="Proteomes" id="UP000009231"/>
    </source>
</evidence>